<dbReference type="EMBL" id="SAIY01000005">
    <property type="protein sequence ID" value="NGM14113.1"/>
    <property type="molecule type" value="Genomic_DNA"/>
</dbReference>
<dbReference type="Proteomes" id="UP000478148">
    <property type="component" value="Unassembled WGS sequence"/>
</dbReference>
<keyword evidence="10" id="KW-1185">Reference proteome</keyword>
<keyword evidence="4" id="KW-0028">Amino-acid biosynthesis</keyword>
<dbReference type="SUPFAM" id="SSF50621">
    <property type="entry name" value="Alanine racemase C-terminal domain-like"/>
    <property type="match status" value="1"/>
</dbReference>
<dbReference type="AlphaFoldDB" id="A0A6M1L7K5"/>
<dbReference type="PRINTS" id="PR01181">
    <property type="entry name" value="DAPDCRBXLASE"/>
</dbReference>
<evidence type="ECO:0000256" key="3">
    <source>
        <dbReference type="ARBA" id="ARBA00022898"/>
    </source>
</evidence>
<accession>A0A6M1L7K5</accession>
<dbReference type="PANTHER" id="PTHR43727:SF2">
    <property type="entry name" value="GROUP IV DECARBOXYLASE"/>
    <property type="match status" value="1"/>
</dbReference>
<feature type="compositionally biased region" description="Pro residues" evidence="7">
    <location>
        <begin position="439"/>
        <end position="453"/>
    </location>
</feature>
<comment type="caution">
    <text evidence="9">The sequence shown here is derived from an EMBL/GenBank/DDBJ whole genome shotgun (WGS) entry which is preliminary data.</text>
</comment>
<proteinExistence type="predicted"/>
<keyword evidence="2" id="KW-0210">Decarboxylase</keyword>
<dbReference type="GO" id="GO:0008836">
    <property type="term" value="F:diaminopimelate decarboxylase activity"/>
    <property type="evidence" value="ECO:0007669"/>
    <property type="project" value="InterPro"/>
</dbReference>
<dbReference type="InterPro" id="IPR009006">
    <property type="entry name" value="Ala_racemase/Decarboxylase_C"/>
</dbReference>
<feature type="domain" description="Orn/DAP/Arg decarboxylase 2 N-terminal" evidence="8">
    <location>
        <begin position="35"/>
        <end position="286"/>
    </location>
</feature>
<dbReference type="Gene3D" id="2.40.37.10">
    <property type="entry name" value="Lyase, Ornithine Decarboxylase, Chain A, domain 1"/>
    <property type="match status" value="1"/>
</dbReference>
<evidence type="ECO:0000256" key="2">
    <source>
        <dbReference type="ARBA" id="ARBA00022793"/>
    </source>
</evidence>
<keyword evidence="4" id="KW-0457">Lysine biosynthesis</keyword>
<feature type="active site" description="Proton donor" evidence="6">
    <location>
        <position position="354"/>
    </location>
</feature>
<sequence length="462" mass="48826">MPEAAVEGHTVQGLPVAEMAERYGTPLYLYDGEVIRETYRQLRDLLDPSVEIYYSLKANPNISVCALLHSLGAGAEVSSLAELVTARRAGVPARDIIFLGPGKSVAELAACIEQRIGAIVCESLEEVSTVDAMASTLPDAPGEPVRVMLRVNPSFATKGSRLAMGGKPRQFGIDQERVATAGSTLRALRHVRVIGLHAYMGTRILDAADIAHNTRSVLTAAAELATALDLPLDVVDVGGGFGVPYFDNESPLDIEAVAEGVNGAVARFRDEHPDTRVITELGRYLVGWAGTYVLRARYVKESRGGWFVVADGGTNHHMAAVGIGSFVKRNFPIRSLSRPADPPTRDYTVTGPLCTPNDVIGKKVPLPEVRPGDLIGVERSGAYGPSASPVLFLSHGHPSEVLVLDGVAHLVRRADTVEDLLRPQHLVVPAAPLASASPPGQPSAGAPPQPSSAPVPAGRAAT</sequence>
<comment type="cofactor">
    <cofactor evidence="1 6">
        <name>pyridoxal 5'-phosphate</name>
        <dbReference type="ChEBI" id="CHEBI:597326"/>
    </cofactor>
</comment>
<evidence type="ECO:0000313" key="10">
    <source>
        <dbReference type="Proteomes" id="UP000478148"/>
    </source>
</evidence>
<dbReference type="SUPFAM" id="SSF51419">
    <property type="entry name" value="PLP-binding barrel"/>
    <property type="match status" value="1"/>
</dbReference>
<organism evidence="9 10">
    <name type="scientific">Verrucosispora sioxanthis</name>
    <dbReference type="NCBI Taxonomy" id="2499994"/>
    <lineage>
        <taxon>Bacteria</taxon>
        <taxon>Bacillati</taxon>
        <taxon>Actinomycetota</taxon>
        <taxon>Actinomycetes</taxon>
        <taxon>Micromonosporales</taxon>
        <taxon>Micromonosporaceae</taxon>
        <taxon>Micromonospora</taxon>
    </lineage>
</organism>
<dbReference type="PRINTS" id="PR01179">
    <property type="entry name" value="ODADCRBXLASE"/>
</dbReference>
<evidence type="ECO:0000256" key="6">
    <source>
        <dbReference type="PIRSR" id="PIRSR600183-50"/>
    </source>
</evidence>
<feature type="modified residue" description="N6-(pyridoxal phosphate)lysine" evidence="6">
    <location>
        <position position="57"/>
    </location>
</feature>
<dbReference type="InterPro" id="IPR002986">
    <property type="entry name" value="DAP_deCOOHase_LysA"/>
</dbReference>
<dbReference type="GO" id="GO:0009089">
    <property type="term" value="P:lysine biosynthetic process via diaminopimelate"/>
    <property type="evidence" value="ECO:0007669"/>
    <property type="project" value="InterPro"/>
</dbReference>
<dbReference type="Gene3D" id="3.20.20.10">
    <property type="entry name" value="Alanine racemase"/>
    <property type="match status" value="1"/>
</dbReference>
<evidence type="ECO:0000259" key="8">
    <source>
        <dbReference type="Pfam" id="PF02784"/>
    </source>
</evidence>
<dbReference type="Pfam" id="PF02784">
    <property type="entry name" value="Orn_Arg_deC_N"/>
    <property type="match status" value="1"/>
</dbReference>
<keyword evidence="5" id="KW-0456">Lyase</keyword>
<protein>
    <submittedName>
        <fullName evidence="9">Diaminopimelate decarboxylase</fullName>
    </submittedName>
</protein>
<evidence type="ECO:0000256" key="7">
    <source>
        <dbReference type="SAM" id="MobiDB-lite"/>
    </source>
</evidence>
<reference evidence="9 10" key="1">
    <citation type="submission" date="2020-02" db="EMBL/GenBank/DDBJ databases">
        <title>Draft Genome Sequence of Verrucosispora sp. Strain CWR15, Isolated from Gulf of Mexico Sponge.</title>
        <authorList>
            <person name="Kennedy S.J."/>
            <person name="Cella E."/>
            <person name="Azarian T."/>
            <person name="Baker B.J."/>
            <person name="Shaw L.N."/>
        </authorList>
    </citation>
    <scope>NUCLEOTIDE SEQUENCE [LARGE SCALE GENOMIC DNA]</scope>
    <source>
        <strain evidence="9 10">CWR15</strain>
    </source>
</reference>
<evidence type="ECO:0000256" key="5">
    <source>
        <dbReference type="ARBA" id="ARBA00023239"/>
    </source>
</evidence>
<dbReference type="InterPro" id="IPR000183">
    <property type="entry name" value="Orn/DAP/Arg_de-COase"/>
</dbReference>
<evidence type="ECO:0000256" key="1">
    <source>
        <dbReference type="ARBA" id="ARBA00001933"/>
    </source>
</evidence>
<evidence type="ECO:0000313" key="9">
    <source>
        <dbReference type="EMBL" id="NGM14113.1"/>
    </source>
</evidence>
<dbReference type="InterPro" id="IPR029066">
    <property type="entry name" value="PLP-binding_barrel"/>
</dbReference>
<dbReference type="RefSeq" id="WP_164448026.1">
    <property type="nucleotide sequence ID" value="NZ_SAIY01000005.1"/>
</dbReference>
<gene>
    <name evidence="9" type="ORF">ENC19_16230</name>
</gene>
<dbReference type="PROSITE" id="PS00879">
    <property type="entry name" value="ODR_DC_2_2"/>
    <property type="match status" value="1"/>
</dbReference>
<dbReference type="PANTHER" id="PTHR43727">
    <property type="entry name" value="DIAMINOPIMELATE DECARBOXYLASE"/>
    <property type="match status" value="1"/>
</dbReference>
<dbReference type="InterPro" id="IPR022657">
    <property type="entry name" value="De-COase2_CS"/>
</dbReference>
<keyword evidence="3 6" id="KW-0663">Pyridoxal phosphate</keyword>
<feature type="region of interest" description="Disordered" evidence="7">
    <location>
        <begin position="432"/>
        <end position="462"/>
    </location>
</feature>
<evidence type="ECO:0000256" key="4">
    <source>
        <dbReference type="ARBA" id="ARBA00023154"/>
    </source>
</evidence>
<name>A0A6M1L7K5_9ACTN</name>
<dbReference type="InterPro" id="IPR022644">
    <property type="entry name" value="De-COase2_N"/>
</dbReference>
<dbReference type="FunFam" id="3.20.20.10:FF:000003">
    <property type="entry name" value="Diaminopimelate decarboxylase"/>
    <property type="match status" value="1"/>
</dbReference>